<reference evidence="2 3" key="1">
    <citation type="journal article" date="2018" name="Nat. Ecol. Evol.">
        <title>Pezizomycetes genomes reveal the molecular basis of ectomycorrhizal truffle lifestyle.</title>
        <authorList>
            <person name="Murat C."/>
            <person name="Payen T."/>
            <person name="Noel B."/>
            <person name="Kuo A."/>
            <person name="Morin E."/>
            <person name="Chen J."/>
            <person name="Kohler A."/>
            <person name="Krizsan K."/>
            <person name="Balestrini R."/>
            <person name="Da Silva C."/>
            <person name="Montanini B."/>
            <person name="Hainaut M."/>
            <person name="Levati E."/>
            <person name="Barry K.W."/>
            <person name="Belfiori B."/>
            <person name="Cichocki N."/>
            <person name="Clum A."/>
            <person name="Dockter R.B."/>
            <person name="Fauchery L."/>
            <person name="Guy J."/>
            <person name="Iotti M."/>
            <person name="Le Tacon F."/>
            <person name="Lindquist E.A."/>
            <person name="Lipzen A."/>
            <person name="Malagnac F."/>
            <person name="Mello A."/>
            <person name="Molinier V."/>
            <person name="Miyauchi S."/>
            <person name="Poulain J."/>
            <person name="Riccioni C."/>
            <person name="Rubini A."/>
            <person name="Sitrit Y."/>
            <person name="Splivallo R."/>
            <person name="Traeger S."/>
            <person name="Wang M."/>
            <person name="Zifcakova L."/>
            <person name="Wipf D."/>
            <person name="Zambonelli A."/>
            <person name="Paolocci F."/>
            <person name="Nowrousian M."/>
            <person name="Ottonello S."/>
            <person name="Baldrian P."/>
            <person name="Spatafora J.W."/>
            <person name="Henrissat B."/>
            <person name="Nagy L.G."/>
            <person name="Aury J.M."/>
            <person name="Wincker P."/>
            <person name="Grigoriev I.V."/>
            <person name="Bonfante P."/>
            <person name="Martin F.M."/>
        </authorList>
    </citation>
    <scope>NUCLEOTIDE SEQUENCE [LARGE SCALE GENOMIC DNA]</scope>
    <source>
        <strain evidence="2 3">RN42</strain>
    </source>
</reference>
<proteinExistence type="predicted"/>
<dbReference type="Proteomes" id="UP000275078">
    <property type="component" value="Unassembled WGS sequence"/>
</dbReference>
<feature type="compositionally biased region" description="Low complexity" evidence="1">
    <location>
        <begin position="86"/>
        <end position="103"/>
    </location>
</feature>
<evidence type="ECO:0000313" key="2">
    <source>
        <dbReference type="EMBL" id="RPA74432.1"/>
    </source>
</evidence>
<evidence type="ECO:0000313" key="3">
    <source>
        <dbReference type="Proteomes" id="UP000275078"/>
    </source>
</evidence>
<gene>
    <name evidence="2" type="ORF">BJ508DRAFT_312879</name>
</gene>
<protein>
    <submittedName>
        <fullName evidence="2">Uncharacterized protein</fullName>
    </submittedName>
</protein>
<evidence type="ECO:0000256" key="1">
    <source>
        <dbReference type="SAM" id="MobiDB-lite"/>
    </source>
</evidence>
<accession>A0A3N4HKR1</accession>
<organism evidence="2 3">
    <name type="scientific">Ascobolus immersus RN42</name>
    <dbReference type="NCBI Taxonomy" id="1160509"/>
    <lineage>
        <taxon>Eukaryota</taxon>
        <taxon>Fungi</taxon>
        <taxon>Dikarya</taxon>
        <taxon>Ascomycota</taxon>
        <taxon>Pezizomycotina</taxon>
        <taxon>Pezizomycetes</taxon>
        <taxon>Pezizales</taxon>
        <taxon>Ascobolaceae</taxon>
        <taxon>Ascobolus</taxon>
    </lineage>
</organism>
<feature type="region of interest" description="Disordered" evidence="1">
    <location>
        <begin position="23"/>
        <end position="111"/>
    </location>
</feature>
<name>A0A3N4HKR1_ASCIM</name>
<dbReference type="AlphaFoldDB" id="A0A3N4HKR1"/>
<keyword evidence="3" id="KW-1185">Reference proteome</keyword>
<feature type="compositionally biased region" description="Polar residues" evidence="1">
    <location>
        <begin position="29"/>
        <end position="46"/>
    </location>
</feature>
<dbReference type="EMBL" id="ML119790">
    <property type="protein sequence ID" value="RPA74432.1"/>
    <property type="molecule type" value="Genomic_DNA"/>
</dbReference>
<sequence>MVSFSEATPSSHVGDATQFFTPLTAMRPGSSNVSTGSSTPRAQPSSPLAGYGRAVSQNQQFPPAPSSHSHHGSPAPSSRSHHSHHGSPAPSSHSHHGSPAPRSQHSSPGPFAQLHASMAVNRQSLLQNNVYGGVADLLSAPLIAFVNQQNGWQEFRGWLATHTPASVAAMMKGEEVTSHLQDVLQALAHNGHTQEGPRSASALASSASGGFSQASEALGGERLPSDLQQRLRSDGSGYEIEIVTEEQRDDVFKKRPWALLACEACYGLDQHPGYLPEPGVTYKFGFTSSLPNVEDRMIKAFALGVARNYWVRPLQGPLRLLPENFYPEVPLDIGPSDLIRDMSLYRRQMHLNSPSGCPCFDEELLILAVRLHFTGVRERNSEFGGAAWVEYLVQATLLPHFDRVVMICINRYEQSIDGGPAVTVRLFDQKKRFYWNALDNYLQLYWIKLRRRYEVEWDAALFRRLSTLTDPEAREMEKIRLEELLPPFHPRYRPRPAEYTLDASC</sequence>